<comment type="caution">
    <text evidence="2">The sequence shown here is derived from an EMBL/GenBank/DDBJ whole genome shotgun (WGS) entry which is preliminary data.</text>
</comment>
<sequence>MKKISSVFILFVVVIGLVIPNFALAASENGQDNPFEAPEKYVSYLKSFGDTYDEFIQQYSELSKEKQEVILDVLQNGGDFDVELIESSMQSNEKHRYTRATVQTRPVSFDADFRLFGITFVKIRLEGRFEYSNQRVTSVQYKNAYIVQNFVPLSGFERTSLDAYVSDGKFYASAAFTAFVGAKIGDNVIGVRPRTFNIQLNSDYRGNVNGYAW</sequence>
<keyword evidence="3" id="KW-1185">Reference proteome</keyword>
<reference evidence="2 3" key="1">
    <citation type="submission" date="2017-11" db="EMBL/GenBank/DDBJ databases">
        <title>Genome sequence of Lysinibacillus sphaericus, a lignin-degrading bacteria isolated from municipal solid waste soil.</title>
        <authorList>
            <person name="Persinoti G.F."/>
            <person name="Paixao D.A."/>
            <person name="Bugg T.D."/>
            <person name="Squina F.M."/>
        </authorList>
    </citation>
    <scope>NUCLEOTIDE SEQUENCE [LARGE SCALE GENOMIC DNA]</scope>
    <source>
        <strain evidence="2 3">A1</strain>
    </source>
</reference>
<keyword evidence="1" id="KW-0732">Signal</keyword>
<dbReference type="RefSeq" id="WP_069511983.1">
    <property type="nucleotide sequence ID" value="NZ_JOTQ01000022.1"/>
</dbReference>
<evidence type="ECO:0000313" key="3">
    <source>
        <dbReference type="Proteomes" id="UP000237319"/>
    </source>
</evidence>
<dbReference type="Proteomes" id="UP000237319">
    <property type="component" value="Unassembled WGS sequence"/>
</dbReference>
<dbReference type="EMBL" id="PGLV01000001">
    <property type="protein sequence ID" value="POZ57359.1"/>
    <property type="molecule type" value="Genomic_DNA"/>
</dbReference>
<feature type="signal peptide" evidence="1">
    <location>
        <begin position="1"/>
        <end position="25"/>
    </location>
</feature>
<name>A0A2S5D2Q3_LYSSH</name>
<feature type="chain" id="PRO_5015410153" evidence="1">
    <location>
        <begin position="26"/>
        <end position="213"/>
    </location>
</feature>
<protein>
    <submittedName>
        <fullName evidence="2">Uncharacterized protein</fullName>
    </submittedName>
</protein>
<proteinExistence type="predicted"/>
<organism evidence="2 3">
    <name type="scientific">Lysinibacillus sphaericus</name>
    <name type="common">Bacillus sphaericus</name>
    <dbReference type="NCBI Taxonomy" id="1421"/>
    <lineage>
        <taxon>Bacteria</taxon>
        <taxon>Bacillati</taxon>
        <taxon>Bacillota</taxon>
        <taxon>Bacilli</taxon>
        <taxon>Bacillales</taxon>
        <taxon>Bacillaceae</taxon>
        <taxon>Lysinibacillus</taxon>
    </lineage>
</organism>
<gene>
    <name evidence="2" type="ORF">LYSIN_02143</name>
</gene>
<accession>A0A2S5D2Q3</accession>
<dbReference type="AlphaFoldDB" id="A0A2S5D2Q3"/>
<evidence type="ECO:0000256" key="1">
    <source>
        <dbReference type="SAM" id="SignalP"/>
    </source>
</evidence>
<evidence type="ECO:0000313" key="2">
    <source>
        <dbReference type="EMBL" id="POZ57359.1"/>
    </source>
</evidence>